<evidence type="ECO:0000259" key="2">
    <source>
        <dbReference type="PROSITE" id="PS50271"/>
    </source>
</evidence>
<feature type="domain" description="UBP-type" evidence="2">
    <location>
        <begin position="23"/>
        <end position="105"/>
    </location>
</feature>
<name>A0A7Y9GAP2_9ACTN</name>
<dbReference type="InterPro" id="IPR001607">
    <property type="entry name" value="Znf_UBP"/>
</dbReference>
<accession>A0A7Y9GAP2</accession>
<dbReference type="AlphaFoldDB" id="A0A7Y9GAP2"/>
<evidence type="ECO:0000313" key="4">
    <source>
        <dbReference type="Proteomes" id="UP000591272"/>
    </source>
</evidence>
<dbReference type="EMBL" id="JACCBT010000001">
    <property type="protein sequence ID" value="NYE13022.1"/>
    <property type="molecule type" value="Genomic_DNA"/>
</dbReference>
<dbReference type="Proteomes" id="UP000591272">
    <property type="component" value="Unassembled WGS sequence"/>
</dbReference>
<sequence>MDNDMRVAAMASRVPTSPNGSAPHCEHVDGLTPVTPRSRGCPACGEHGGGWEALRICLICGWVACSDDSPRQHAQAHYQETDHPVTAAMGPEPTWRWCYVHERKV</sequence>
<organism evidence="3 4">
    <name type="scientific">Actinomadura citrea</name>
    <dbReference type="NCBI Taxonomy" id="46158"/>
    <lineage>
        <taxon>Bacteria</taxon>
        <taxon>Bacillati</taxon>
        <taxon>Actinomycetota</taxon>
        <taxon>Actinomycetes</taxon>
        <taxon>Streptosporangiales</taxon>
        <taxon>Thermomonosporaceae</taxon>
        <taxon>Actinomadura</taxon>
    </lineage>
</organism>
<comment type="caution">
    <text evidence="3">The sequence shown here is derived from an EMBL/GenBank/DDBJ whole genome shotgun (WGS) entry which is preliminary data.</text>
</comment>
<dbReference type="Gene3D" id="3.30.40.10">
    <property type="entry name" value="Zinc/RING finger domain, C3HC4 (zinc finger)"/>
    <property type="match status" value="1"/>
</dbReference>
<gene>
    <name evidence="3" type="ORF">BJ999_003318</name>
</gene>
<evidence type="ECO:0000313" key="3">
    <source>
        <dbReference type="EMBL" id="NYE13022.1"/>
    </source>
</evidence>
<dbReference type="SUPFAM" id="SSF57850">
    <property type="entry name" value="RING/U-box"/>
    <property type="match status" value="1"/>
</dbReference>
<dbReference type="InterPro" id="IPR013083">
    <property type="entry name" value="Znf_RING/FYVE/PHD"/>
</dbReference>
<dbReference type="GO" id="GO:0008270">
    <property type="term" value="F:zinc ion binding"/>
    <property type="evidence" value="ECO:0007669"/>
    <property type="project" value="InterPro"/>
</dbReference>
<keyword evidence="4" id="KW-1185">Reference proteome</keyword>
<evidence type="ECO:0000256" key="1">
    <source>
        <dbReference type="SAM" id="MobiDB-lite"/>
    </source>
</evidence>
<protein>
    <recommendedName>
        <fullName evidence="2">UBP-type domain-containing protein</fullName>
    </recommendedName>
</protein>
<reference evidence="3 4" key="1">
    <citation type="submission" date="2020-07" db="EMBL/GenBank/DDBJ databases">
        <title>Sequencing the genomes of 1000 actinobacteria strains.</title>
        <authorList>
            <person name="Klenk H.-P."/>
        </authorList>
    </citation>
    <scope>NUCLEOTIDE SEQUENCE [LARGE SCALE GENOMIC DNA]</scope>
    <source>
        <strain evidence="3 4">DSM 43461</strain>
    </source>
</reference>
<dbReference type="PROSITE" id="PS50271">
    <property type="entry name" value="ZF_UBP"/>
    <property type="match status" value="1"/>
</dbReference>
<proteinExistence type="predicted"/>
<dbReference type="Pfam" id="PF02148">
    <property type="entry name" value="zf-UBP"/>
    <property type="match status" value="1"/>
</dbReference>
<feature type="region of interest" description="Disordered" evidence="1">
    <location>
        <begin position="1"/>
        <end position="29"/>
    </location>
</feature>
<dbReference type="RefSeq" id="WP_179834131.1">
    <property type="nucleotide sequence ID" value="NZ_BMRD01000013.1"/>
</dbReference>